<name>A0A8A2Z053_TRITE</name>
<dbReference type="InterPro" id="IPR001907">
    <property type="entry name" value="ClpP"/>
</dbReference>
<keyword evidence="4 8" id="KW-0378">Hydrolase</keyword>
<dbReference type="GO" id="GO:0006515">
    <property type="term" value="P:protein quality control for misfolded or incompletely synthesized proteins"/>
    <property type="evidence" value="ECO:0007669"/>
    <property type="project" value="TreeGrafter"/>
</dbReference>
<comment type="catalytic activity">
    <reaction evidence="6 8 10">
        <text>Hydrolysis of proteins to small peptides in the presence of ATP and magnesium. alpha-casein is the usual test substrate. In the absence of ATP, only oligopeptides shorter than five residues are hydrolyzed (such as succinyl-Leu-Tyr-|-NHMec, and Leu-Tyr-Leu-|-Tyr-Trp, in which cleavage of the -Tyr-|-Leu- and -Tyr-|-Trp bonds also occurs).</text>
        <dbReference type="EC" id="3.4.21.92"/>
    </reaction>
</comment>
<dbReference type="RefSeq" id="YP_009745520.1">
    <property type="nucleotide sequence ID" value="NC_046758.1"/>
</dbReference>
<dbReference type="CDD" id="cd07017">
    <property type="entry name" value="S14_ClpP_2"/>
    <property type="match status" value="1"/>
</dbReference>
<keyword evidence="14" id="KW-0150">Chloroplast</keyword>
<evidence type="ECO:0000256" key="4">
    <source>
        <dbReference type="ARBA" id="ARBA00022801"/>
    </source>
</evidence>
<proteinExistence type="inferred from homology"/>
<geneLocation type="chloroplast" evidence="14"/>
<feature type="active site" evidence="8 10">
    <location>
        <position position="126"/>
    </location>
</feature>
<dbReference type="InterPro" id="IPR029045">
    <property type="entry name" value="ClpP/crotonase-like_dom_sf"/>
</dbReference>
<dbReference type="Gene3D" id="3.90.226.10">
    <property type="entry name" value="2-enoyl-CoA Hydratase, Chain A, domain 1"/>
    <property type="match status" value="1"/>
</dbReference>
<keyword evidence="13" id="KW-0472">Membrane</keyword>
<dbReference type="PANTHER" id="PTHR10381:SF15">
    <property type="entry name" value="CHLOROPLASTIC ATP-DEPENDENT CLP PROTEASE PROTEOLYTIC SUBUNIT 1"/>
    <property type="match status" value="1"/>
</dbReference>
<protein>
    <recommendedName>
        <fullName evidence="8 12">ATP-dependent Clp protease proteolytic subunit</fullName>
        <ecNumber evidence="8 11">3.4.21.92</ecNumber>
    </recommendedName>
    <alternativeName>
        <fullName evidence="8">Endopeptidase Clp</fullName>
    </alternativeName>
</protein>
<dbReference type="InterPro" id="IPR023562">
    <property type="entry name" value="ClpP/TepA"/>
</dbReference>
<dbReference type="PANTHER" id="PTHR10381">
    <property type="entry name" value="ATP-DEPENDENT CLP PROTEASE PROTEOLYTIC SUBUNIT"/>
    <property type="match status" value="1"/>
</dbReference>
<dbReference type="AlphaFoldDB" id="A0A8A2Z053"/>
<dbReference type="PROSITE" id="PS00382">
    <property type="entry name" value="CLP_PROTEASE_HIS"/>
    <property type="match status" value="1"/>
</dbReference>
<reference evidence="14" key="2">
    <citation type="submission" date="2021-03" db="EMBL/GenBank/DDBJ databases">
        <title>Complete Chloroplast Genome of Tribulus terrester.</title>
        <authorList>
            <person name="Xi Z."/>
        </authorList>
    </citation>
    <scope>NUCLEOTIDE SEQUENCE</scope>
</reference>
<feature type="transmembrane region" description="Helical" evidence="13">
    <location>
        <begin position="32"/>
        <end position="56"/>
    </location>
</feature>
<organism evidence="14">
    <name type="scientific">Tribulus terrestris</name>
    <name type="common">Puncture vine</name>
    <dbReference type="NCBI Taxonomy" id="210369"/>
    <lineage>
        <taxon>Eukaryota</taxon>
        <taxon>Viridiplantae</taxon>
        <taxon>Streptophyta</taxon>
        <taxon>Embryophyta</taxon>
        <taxon>Tracheophyta</taxon>
        <taxon>Spermatophyta</taxon>
        <taxon>Magnoliopsida</taxon>
        <taxon>eudicotyledons</taxon>
        <taxon>Gunneridae</taxon>
        <taxon>Pentapetalae</taxon>
        <taxon>rosids</taxon>
        <taxon>fabids</taxon>
        <taxon>Zygophyllales</taxon>
        <taxon>Zygophyllaceae</taxon>
        <taxon>Tribuloideae</taxon>
        <taxon>Tribulus</taxon>
    </lineage>
</organism>
<dbReference type="PROSITE" id="PS00381">
    <property type="entry name" value="CLP_PROTEASE_SER"/>
    <property type="match status" value="1"/>
</dbReference>
<reference evidence="14" key="1">
    <citation type="submission" date="2018-12" db="EMBL/GenBank/DDBJ databases">
        <authorList>
            <person name="Zha X."/>
        </authorList>
    </citation>
    <scope>NUCLEOTIDE SEQUENCE</scope>
</reference>
<keyword evidence="13" id="KW-0812">Transmembrane</keyword>
<dbReference type="SUPFAM" id="SSF52096">
    <property type="entry name" value="ClpP/crotonase"/>
    <property type="match status" value="1"/>
</dbReference>
<dbReference type="FunFam" id="3.90.226.10:FF:000006">
    <property type="entry name" value="ATP-dependent Clp protease proteolytic subunit"/>
    <property type="match status" value="1"/>
</dbReference>
<evidence type="ECO:0000256" key="8">
    <source>
        <dbReference type="HAMAP-Rule" id="MF_00444"/>
    </source>
</evidence>
<comment type="similarity">
    <text evidence="1 8 12">Belongs to the peptidase S14 family.</text>
</comment>
<accession>A0A8A2Z053</accession>
<keyword evidence="3 8" id="KW-0645">Protease</keyword>
<feature type="active site" evidence="9">
    <location>
        <position position="101"/>
    </location>
</feature>
<comment type="function">
    <text evidence="7 8">Cleaves peptides in various proteins in a process that requires ATP hydrolysis. Has a chymotrypsin-like activity. Plays a major role in the degradation of misfolded proteins.</text>
</comment>
<evidence type="ECO:0000256" key="6">
    <source>
        <dbReference type="ARBA" id="ARBA00034021"/>
    </source>
</evidence>
<dbReference type="EMBL" id="MK341055">
    <property type="protein sequence ID" value="QSX43051.1"/>
    <property type="molecule type" value="Genomic_DNA"/>
</dbReference>
<evidence type="ECO:0000256" key="9">
    <source>
        <dbReference type="PROSITE-ProRule" id="PRU10085"/>
    </source>
</evidence>
<dbReference type="GeneID" id="54095802"/>
<dbReference type="GO" id="GO:0009368">
    <property type="term" value="C:endopeptidase Clp complex"/>
    <property type="evidence" value="ECO:0007669"/>
    <property type="project" value="TreeGrafter"/>
</dbReference>
<evidence type="ECO:0000256" key="5">
    <source>
        <dbReference type="ARBA" id="ARBA00022825"/>
    </source>
</evidence>
<keyword evidence="2 14" id="KW-0934">Plastid</keyword>
<sequence length="209" mass="23738">MPIGVPKVPFRVPGDREYGWVDVYNRLYRDRVIFLGTEVDSFLSNQLIALILYLSLEAENKDMFFFLNTPGGYLVPGVALYDTIQFVKTDIATICMGLAASMGSFLLAGGAFNKRLAFPHARVMIHQPSSYFYETQTGEFLLEAEELLSLREMVTEVYAERTGKPLWVISDDMERDAFMSSEEAQAHGIIDRVAFLSKKSRIKKQKNQK</sequence>
<dbReference type="GO" id="GO:0004176">
    <property type="term" value="F:ATP-dependent peptidase activity"/>
    <property type="evidence" value="ECO:0007669"/>
    <property type="project" value="InterPro"/>
</dbReference>
<dbReference type="EC" id="3.4.21.92" evidence="8 11"/>
<dbReference type="GO" id="GO:0004252">
    <property type="term" value="F:serine-type endopeptidase activity"/>
    <property type="evidence" value="ECO:0007669"/>
    <property type="project" value="UniProtKB-UniRule"/>
</dbReference>
<evidence type="ECO:0000256" key="2">
    <source>
        <dbReference type="ARBA" id="ARBA00022640"/>
    </source>
</evidence>
<comment type="subunit">
    <text evidence="8">Component of the chloroplastic Clp protease core complex.</text>
</comment>
<dbReference type="GO" id="GO:0009570">
    <property type="term" value="C:chloroplast stroma"/>
    <property type="evidence" value="ECO:0007669"/>
    <property type="project" value="UniProtKB-SubCell"/>
</dbReference>
<dbReference type="PRINTS" id="PR00127">
    <property type="entry name" value="CLPPROTEASEP"/>
</dbReference>
<dbReference type="InterPro" id="IPR033135">
    <property type="entry name" value="ClpP_His_AS"/>
</dbReference>
<keyword evidence="5 8" id="KW-0720">Serine protease</keyword>
<evidence type="ECO:0000256" key="11">
    <source>
        <dbReference type="RuleBase" id="RU000549"/>
    </source>
</evidence>
<evidence type="ECO:0000256" key="3">
    <source>
        <dbReference type="ARBA" id="ARBA00022670"/>
    </source>
</evidence>
<evidence type="ECO:0000256" key="10">
    <source>
        <dbReference type="PROSITE-ProRule" id="PRU10086"/>
    </source>
</evidence>
<evidence type="ECO:0000256" key="1">
    <source>
        <dbReference type="ARBA" id="ARBA00007039"/>
    </source>
</evidence>
<dbReference type="HAMAP" id="MF_00444">
    <property type="entry name" value="ClpP"/>
    <property type="match status" value="1"/>
</dbReference>
<dbReference type="InterPro" id="IPR018215">
    <property type="entry name" value="ClpP_Ser_AS"/>
</dbReference>
<evidence type="ECO:0000313" key="14">
    <source>
        <dbReference type="EMBL" id="QSX43051.1"/>
    </source>
</evidence>
<gene>
    <name evidence="8 14" type="primary">clpP</name>
</gene>
<evidence type="ECO:0000256" key="13">
    <source>
        <dbReference type="SAM" id="Phobius"/>
    </source>
</evidence>
<feature type="active site" description="Nucleophile" evidence="8">
    <location>
        <position position="101"/>
    </location>
</feature>
<feature type="transmembrane region" description="Helical" evidence="13">
    <location>
        <begin position="91"/>
        <end position="112"/>
    </location>
</feature>
<dbReference type="GO" id="GO:0051117">
    <property type="term" value="F:ATPase binding"/>
    <property type="evidence" value="ECO:0007669"/>
    <property type="project" value="TreeGrafter"/>
</dbReference>
<evidence type="ECO:0000256" key="12">
    <source>
        <dbReference type="RuleBase" id="RU003567"/>
    </source>
</evidence>
<dbReference type="Pfam" id="PF00574">
    <property type="entry name" value="CLP_protease"/>
    <property type="match status" value="1"/>
</dbReference>
<keyword evidence="13" id="KW-1133">Transmembrane helix</keyword>
<evidence type="ECO:0000256" key="7">
    <source>
        <dbReference type="ARBA" id="ARBA00055217"/>
    </source>
</evidence>
<comment type="subcellular location">
    <subcellularLocation>
        <location evidence="8">Plastid</location>
        <location evidence="8">Chloroplast stroma</location>
    </subcellularLocation>
</comment>